<evidence type="ECO:0000256" key="6">
    <source>
        <dbReference type="ARBA" id="ARBA00023136"/>
    </source>
</evidence>
<evidence type="ECO:0000256" key="4">
    <source>
        <dbReference type="ARBA" id="ARBA00022692"/>
    </source>
</evidence>
<evidence type="ECO:0000256" key="7">
    <source>
        <dbReference type="RuleBase" id="RU003879"/>
    </source>
</evidence>
<keyword evidence="3" id="KW-1003">Cell membrane</keyword>
<comment type="caution">
    <text evidence="8">The sequence shown here is derived from an EMBL/GenBank/DDBJ whole genome shotgun (WGS) entry which is preliminary data.</text>
</comment>
<evidence type="ECO:0000256" key="3">
    <source>
        <dbReference type="ARBA" id="ARBA00022475"/>
    </source>
</evidence>
<dbReference type="GO" id="GO:0005886">
    <property type="term" value="C:plasma membrane"/>
    <property type="evidence" value="ECO:0007669"/>
    <property type="project" value="UniProtKB-SubCell"/>
</dbReference>
<name>A0A271J0X2_9BACT</name>
<evidence type="ECO:0000256" key="1">
    <source>
        <dbReference type="ARBA" id="ARBA00004162"/>
    </source>
</evidence>
<dbReference type="PANTHER" id="PTHR30558">
    <property type="entry name" value="EXBD MEMBRANE COMPONENT OF PMF-DRIVEN MACROMOLECULE IMPORT SYSTEM"/>
    <property type="match status" value="1"/>
</dbReference>
<accession>A0A271J0X2</accession>
<dbReference type="InterPro" id="IPR003400">
    <property type="entry name" value="ExbD"/>
</dbReference>
<dbReference type="Proteomes" id="UP000216339">
    <property type="component" value="Unassembled WGS sequence"/>
</dbReference>
<gene>
    <name evidence="8" type="ORF">BSZ37_09205</name>
</gene>
<keyword evidence="6" id="KW-0472">Membrane</keyword>
<dbReference type="AlphaFoldDB" id="A0A271J0X2"/>
<protein>
    <submittedName>
        <fullName evidence="8">Biopolymer transporter ExbD</fullName>
    </submittedName>
</protein>
<dbReference type="PANTHER" id="PTHR30558:SF3">
    <property type="entry name" value="BIOPOLYMER TRANSPORT PROTEIN EXBD-RELATED"/>
    <property type="match status" value="1"/>
</dbReference>
<dbReference type="GO" id="GO:0015031">
    <property type="term" value="P:protein transport"/>
    <property type="evidence" value="ECO:0007669"/>
    <property type="project" value="UniProtKB-KW"/>
</dbReference>
<evidence type="ECO:0000313" key="9">
    <source>
        <dbReference type="Proteomes" id="UP000216339"/>
    </source>
</evidence>
<dbReference type="GO" id="GO:0022857">
    <property type="term" value="F:transmembrane transporter activity"/>
    <property type="evidence" value="ECO:0007669"/>
    <property type="project" value="InterPro"/>
</dbReference>
<dbReference type="Pfam" id="PF02472">
    <property type="entry name" value="ExbD"/>
    <property type="match status" value="1"/>
</dbReference>
<dbReference type="EMBL" id="MQWD01000001">
    <property type="protein sequence ID" value="PAP76605.1"/>
    <property type="molecule type" value="Genomic_DNA"/>
</dbReference>
<keyword evidence="9" id="KW-1185">Reference proteome</keyword>
<sequence>MPLLKKRVKRDAEIPSASMADIAFLLLIFFLVTTTINADKGIYMQLPPPLEDTEPPEINQRNLLNVLVNADGQVLIDNEVTNVAAIRDIVKRHILNNGREPQLSTAPDKAVTSFKTKRGLPYETYIAVLDEIKSAYNDVRDDASRQEFGAPYGEYKARLGDDEEDVIAERYPLKISLAEPDPD</sequence>
<dbReference type="RefSeq" id="WP_095510264.1">
    <property type="nucleotide sequence ID" value="NZ_MQWD01000001.1"/>
</dbReference>
<comment type="similarity">
    <text evidence="2 7">Belongs to the ExbD/TolR family.</text>
</comment>
<proteinExistence type="inferred from homology"/>
<keyword evidence="7" id="KW-0653">Protein transport</keyword>
<dbReference type="OrthoDB" id="9801500at2"/>
<evidence type="ECO:0000256" key="5">
    <source>
        <dbReference type="ARBA" id="ARBA00022989"/>
    </source>
</evidence>
<keyword evidence="5" id="KW-1133">Transmembrane helix</keyword>
<evidence type="ECO:0000313" key="8">
    <source>
        <dbReference type="EMBL" id="PAP76605.1"/>
    </source>
</evidence>
<keyword evidence="4 7" id="KW-0812">Transmembrane</keyword>
<organism evidence="8 9">
    <name type="scientific">Rubrivirga marina</name>
    <dbReference type="NCBI Taxonomy" id="1196024"/>
    <lineage>
        <taxon>Bacteria</taxon>
        <taxon>Pseudomonadati</taxon>
        <taxon>Rhodothermota</taxon>
        <taxon>Rhodothermia</taxon>
        <taxon>Rhodothermales</taxon>
        <taxon>Rubricoccaceae</taxon>
        <taxon>Rubrivirga</taxon>
    </lineage>
</organism>
<evidence type="ECO:0000256" key="2">
    <source>
        <dbReference type="ARBA" id="ARBA00005811"/>
    </source>
</evidence>
<keyword evidence="7" id="KW-0813">Transport</keyword>
<comment type="subcellular location">
    <subcellularLocation>
        <location evidence="1">Cell membrane</location>
        <topology evidence="1">Single-pass membrane protein</topology>
    </subcellularLocation>
    <subcellularLocation>
        <location evidence="7">Cell membrane</location>
        <topology evidence="7">Single-pass type II membrane protein</topology>
    </subcellularLocation>
</comment>
<reference evidence="8 9" key="1">
    <citation type="submission" date="2016-11" db="EMBL/GenBank/DDBJ databases">
        <title>Study of marine rhodopsin-containing bacteria.</title>
        <authorList>
            <person name="Yoshizawa S."/>
            <person name="Kumagai Y."/>
            <person name="Kogure K."/>
        </authorList>
    </citation>
    <scope>NUCLEOTIDE SEQUENCE [LARGE SCALE GENOMIC DNA]</scope>
    <source>
        <strain evidence="8 9">SAORIC-28</strain>
    </source>
</reference>